<organism evidence="2 3">
    <name type="scientific">Candidatus Giovannonibacteria bacterium GW2011_GWB1_44_23</name>
    <dbReference type="NCBI Taxonomy" id="1618652"/>
    <lineage>
        <taxon>Bacteria</taxon>
        <taxon>Candidatus Giovannoniibacteriota</taxon>
    </lineage>
</organism>
<evidence type="ECO:0000256" key="1">
    <source>
        <dbReference type="SAM" id="MobiDB-lite"/>
    </source>
</evidence>
<protein>
    <submittedName>
        <fullName evidence="2">Uncharacterized protein</fullName>
    </submittedName>
</protein>
<comment type="caution">
    <text evidence="2">The sequence shown here is derived from an EMBL/GenBank/DDBJ whole genome shotgun (WGS) entry which is preliminary data.</text>
</comment>
<dbReference type="EMBL" id="LCIN01000018">
    <property type="protein sequence ID" value="KKT56115.1"/>
    <property type="molecule type" value="Genomic_DNA"/>
</dbReference>
<evidence type="ECO:0000313" key="3">
    <source>
        <dbReference type="Proteomes" id="UP000033977"/>
    </source>
</evidence>
<proteinExistence type="predicted"/>
<sequence length="55" mass="6186">MVSIFIATPIMKEDKHEIQADYVEVRPGVWRKVFGSEKDLGPTNQAPKTGELAEK</sequence>
<feature type="region of interest" description="Disordered" evidence="1">
    <location>
        <begin position="34"/>
        <end position="55"/>
    </location>
</feature>
<evidence type="ECO:0000313" key="2">
    <source>
        <dbReference type="EMBL" id="KKT56115.1"/>
    </source>
</evidence>
<dbReference type="Proteomes" id="UP000033977">
    <property type="component" value="Unassembled WGS sequence"/>
</dbReference>
<accession>A0A0G1IA77</accession>
<reference evidence="2 3" key="1">
    <citation type="journal article" date="2015" name="Nature">
        <title>rRNA introns, odd ribosomes, and small enigmatic genomes across a large radiation of phyla.</title>
        <authorList>
            <person name="Brown C.T."/>
            <person name="Hug L.A."/>
            <person name="Thomas B.C."/>
            <person name="Sharon I."/>
            <person name="Castelle C.J."/>
            <person name="Singh A."/>
            <person name="Wilkins M.J."/>
            <person name="Williams K.H."/>
            <person name="Banfield J.F."/>
        </authorList>
    </citation>
    <scope>NUCLEOTIDE SEQUENCE [LARGE SCALE GENOMIC DNA]</scope>
</reference>
<name>A0A0G1IA77_9BACT</name>
<gene>
    <name evidence="2" type="ORF">UW49_C0018G0022</name>
</gene>
<dbReference type="AlphaFoldDB" id="A0A0G1IA77"/>